<sequence>MVIGIAIALNFLIVGSATAGADPSAFSGLGCKCPGSALVGSTTSKQEIGRGIGDGLTRMVAGAPHSAQPLP</sequence>
<organism evidence="1 2">
    <name type="scientific">Mycobacterium parmense</name>
    <dbReference type="NCBI Taxonomy" id="185642"/>
    <lineage>
        <taxon>Bacteria</taxon>
        <taxon>Bacillati</taxon>
        <taxon>Actinomycetota</taxon>
        <taxon>Actinomycetes</taxon>
        <taxon>Mycobacteriales</taxon>
        <taxon>Mycobacteriaceae</taxon>
        <taxon>Mycobacterium</taxon>
        <taxon>Mycobacterium simiae complex</taxon>
    </lineage>
</organism>
<keyword evidence="2" id="KW-1185">Reference proteome</keyword>
<gene>
    <name evidence="1" type="ORF">MPRM_49670</name>
</gene>
<evidence type="ECO:0000313" key="1">
    <source>
        <dbReference type="EMBL" id="BBZ47686.1"/>
    </source>
</evidence>
<accession>A0A7I7Z0T0</accession>
<evidence type="ECO:0000313" key="2">
    <source>
        <dbReference type="Proteomes" id="UP000467105"/>
    </source>
</evidence>
<dbReference type="Proteomes" id="UP000467105">
    <property type="component" value="Chromosome"/>
</dbReference>
<name>A0A7I7Z0T0_9MYCO</name>
<proteinExistence type="predicted"/>
<reference evidence="1 2" key="1">
    <citation type="journal article" date="2019" name="Emerg. Microbes Infect.">
        <title>Comprehensive subspecies identification of 175 nontuberculous mycobacteria species based on 7547 genomic profiles.</title>
        <authorList>
            <person name="Matsumoto Y."/>
            <person name="Kinjo T."/>
            <person name="Motooka D."/>
            <person name="Nabeya D."/>
            <person name="Jung N."/>
            <person name="Uechi K."/>
            <person name="Horii T."/>
            <person name="Iida T."/>
            <person name="Fujita J."/>
            <person name="Nakamura S."/>
        </authorList>
    </citation>
    <scope>NUCLEOTIDE SEQUENCE [LARGE SCALE GENOMIC DNA]</scope>
    <source>
        <strain evidence="1 2">JCM 14742</strain>
    </source>
</reference>
<protein>
    <submittedName>
        <fullName evidence="1">Uncharacterized protein</fullName>
    </submittedName>
</protein>
<dbReference type="AlphaFoldDB" id="A0A7I7Z0T0"/>
<dbReference type="EMBL" id="AP022614">
    <property type="protein sequence ID" value="BBZ47686.1"/>
    <property type="molecule type" value="Genomic_DNA"/>
</dbReference>